<dbReference type="InterPro" id="IPR004360">
    <property type="entry name" value="Glyas_Fos-R_dOase_dom"/>
</dbReference>
<keyword evidence="3" id="KW-1185">Reference proteome</keyword>
<dbReference type="Pfam" id="PF00903">
    <property type="entry name" value="Glyoxalase"/>
    <property type="match status" value="1"/>
</dbReference>
<feature type="domain" description="VOC" evidence="1">
    <location>
        <begin position="6"/>
        <end position="131"/>
    </location>
</feature>
<dbReference type="Gene3D" id="3.10.180.10">
    <property type="entry name" value="2,3-Dihydroxybiphenyl 1,2-Dioxygenase, domain 1"/>
    <property type="match status" value="1"/>
</dbReference>
<dbReference type="SUPFAM" id="SSF54593">
    <property type="entry name" value="Glyoxalase/Bleomycin resistance protein/Dihydroxybiphenyl dioxygenase"/>
    <property type="match status" value="1"/>
</dbReference>
<name>A0ABW3FQJ0_9PSEU</name>
<reference evidence="3" key="1">
    <citation type="journal article" date="2019" name="Int. J. Syst. Evol. Microbiol.">
        <title>The Global Catalogue of Microorganisms (GCM) 10K type strain sequencing project: providing services to taxonomists for standard genome sequencing and annotation.</title>
        <authorList>
            <consortium name="The Broad Institute Genomics Platform"/>
            <consortium name="The Broad Institute Genome Sequencing Center for Infectious Disease"/>
            <person name="Wu L."/>
            <person name="Ma J."/>
        </authorList>
    </citation>
    <scope>NUCLEOTIDE SEQUENCE [LARGE SCALE GENOMIC DNA]</scope>
    <source>
        <strain evidence="3">CCUG 56401</strain>
    </source>
</reference>
<dbReference type="InterPro" id="IPR050383">
    <property type="entry name" value="GlyoxalaseI/FosfomycinResist"/>
</dbReference>
<dbReference type="PROSITE" id="PS51819">
    <property type="entry name" value="VOC"/>
    <property type="match status" value="1"/>
</dbReference>
<dbReference type="InterPro" id="IPR029068">
    <property type="entry name" value="Glyas_Bleomycin-R_OHBP_Dase"/>
</dbReference>
<dbReference type="InterPro" id="IPR037523">
    <property type="entry name" value="VOC_core"/>
</dbReference>
<evidence type="ECO:0000313" key="3">
    <source>
        <dbReference type="Proteomes" id="UP001597018"/>
    </source>
</evidence>
<evidence type="ECO:0000259" key="1">
    <source>
        <dbReference type="PROSITE" id="PS51819"/>
    </source>
</evidence>
<accession>A0ABW3FQJ0</accession>
<gene>
    <name evidence="2" type="ORF">ACFQ16_10105</name>
</gene>
<sequence>MPAFPSIAHVAITVSDLDRSTRWYRTLFGAEPVLDEDEPTGGFHHTVFELAGGQLFGLHSHPGGGTGGPFDEHRTGLDHLAFACADRSELKSWARRLDELGIEHGGIVDAHYGSGLSFRDPDDIALEFFAPPADSGEGESH</sequence>
<dbReference type="PANTHER" id="PTHR21366">
    <property type="entry name" value="GLYOXALASE FAMILY PROTEIN"/>
    <property type="match status" value="1"/>
</dbReference>
<protein>
    <submittedName>
        <fullName evidence="2">VOC family protein</fullName>
    </submittedName>
</protein>
<evidence type="ECO:0000313" key="2">
    <source>
        <dbReference type="EMBL" id="MFD0920093.1"/>
    </source>
</evidence>
<dbReference type="EMBL" id="JBHTIW010000005">
    <property type="protein sequence ID" value="MFD0920093.1"/>
    <property type="molecule type" value="Genomic_DNA"/>
</dbReference>
<dbReference type="PANTHER" id="PTHR21366:SF14">
    <property type="entry name" value="GLYOXALASE DOMAIN-CONTAINING PROTEIN 5"/>
    <property type="match status" value="1"/>
</dbReference>
<dbReference type="CDD" id="cd06587">
    <property type="entry name" value="VOC"/>
    <property type="match status" value="1"/>
</dbReference>
<organism evidence="2 3">
    <name type="scientific">Saccharopolyspora rosea</name>
    <dbReference type="NCBI Taxonomy" id="524884"/>
    <lineage>
        <taxon>Bacteria</taxon>
        <taxon>Bacillati</taxon>
        <taxon>Actinomycetota</taxon>
        <taxon>Actinomycetes</taxon>
        <taxon>Pseudonocardiales</taxon>
        <taxon>Pseudonocardiaceae</taxon>
        <taxon>Saccharopolyspora</taxon>
    </lineage>
</organism>
<proteinExistence type="predicted"/>
<comment type="caution">
    <text evidence="2">The sequence shown here is derived from an EMBL/GenBank/DDBJ whole genome shotgun (WGS) entry which is preliminary data.</text>
</comment>
<dbReference type="Proteomes" id="UP001597018">
    <property type="component" value="Unassembled WGS sequence"/>
</dbReference>
<dbReference type="RefSeq" id="WP_263247416.1">
    <property type="nucleotide sequence ID" value="NZ_BAABLT010000020.1"/>
</dbReference>